<dbReference type="CDD" id="cd09604">
    <property type="entry name" value="M1_APN_like"/>
    <property type="match status" value="1"/>
</dbReference>
<dbReference type="RefSeq" id="WP_003002850.1">
    <property type="nucleotide sequence ID" value="NZ_GG668630.1"/>
</dbReference>
<proteinExistence type="predicted"/>
<protein>
    <recommendedName>
        <fullName evidence="2">Peptidase M1 membrane alanine aminopeptidase domain-containing protein</fullName>
    </recommendedName>
</protein>
<dbReference type="GO" id="GO:0008237">
    <property type="term" value="F:metallopeptidase activity"/>
    <property type="evidence" value="ECO:0007669"/>
    <property type="project" value="InterPro"/>
</dbReference>
<sequence length="652" mass="73641">MNKKSCAGISLALALICSQLNETVAQDNTSRYNYTQAFSPQFYTSNGNSYRSASGKPGDQYWQNAASYSIKARLSDTDKKVSGNVTITYTNNSPDRLDYIWLQLDQNLFKSDSRGQSTVPLNNSRYGDAASQFEGGYNLTSVQLNGKDLKYEVSDTRMKIKLPQPLDPKGGQVQFTIDYSYTVPQYGADRTGILPTAAGDIYAIAQWYPRMAVYDDILGWNTDPYSGPGEFYLEYGDFNVEITAPADHIVVMGGELLNPQEVWTAEQLKRYQLAQTSDQTVIIRSTAEVANKNSRPAKKELTWKYSLKNARDVAWASSKAFIIDAAKINLPSGKKSLAISAYPKESDGQQAWSRSTEYTKSSIEYYSEKWFEYPYPVAVNVASNVGGMEYPALSFCGSSAKNAGLWGVTDHEFGHNWFPMIVGSNERLHGWMDEGFNTFINGLSREAFNKGEYDKSIGSRNKMAQGFNSPSLEPVMSTPQNMQERNIGTLVYYKPGFGLRLLRDEVIGAERFDEAFRTYIRDWAFKHPTPNDFFRTIENVTGENLGWFWRGWFLNNWKLDQAIRKVEYAKFNAANGALITIDNLEKLPMPVVIEATTVSGKKIRKKLPVDIWQRNTSWTFLLDSKEELSSVVIDPDQVYPDINPENNTWSKK</sequence>
<feature type="signal peptide" evidence="1">
    <location>
        <begin position="1"/>
        <end position="25"/>
    </location>
</feature>
<reference evidence="3 4" key="1">
    <citation type="submission" date="2009-01" db="EMBL/GenBank/DDBJ databases">
        <authorList>
            <person name="Qin X."/>
            <person name="Bachman B."/>
            <person name="Battles P."/>
            <person name="Bell A."/>
            <person name="Bess C."/>
            <person name="Bickham C."/>
            <person name="Chaboub L."/>
            <person name="Chen D."/>
            <person name="Coyle M."/>
            <person name="Deiros D.R."/>
            <person name="Dinh H."/>
            <person name="Forbes L."/>
            <person name="Fowler G."/>
            <person name="Francisco L."/>
            <person name="Fu Q."/>
            <person name="Gubbala S."/>
            <person name="Hale W."/>
            <person name="Han Y."/>
            <person name="Hemphill L."/>
            <person name="Highlander S.K."/>
            <person name="Hirani K."/>
            <person name="Hogues M."/>
            <person name="Jackson L."/>
            <person name="Jakkamsetti A."/>
            <person name="Javaid M."/>
            <person name="Jiang H."/>
            <person name="Korchina V."/>
            <person name="Kovar C."/>
            <person name="Lara F."/>
            <person name="Lee S."/>
            <person name="Mata R."/>
            <person name="Mathew T."/>
            <person name="Moen C."/>
            <person name="Morales K."/>
            <person name="Munidasa M."/>
            <person name="Nazareth L."/>
            <person name="Ngo R."/>
            <person name="Nguyen L."/>
            <person name="Okwuonu G."/>
            <person name="Ongeri F."/>
            <person name="Patil S."/>
            <person name="Petrosino J."/>
            <person name="Pham C."/>
            <person name="Pham P."/>
            <person name="Pu L.-L."/>
            <person name="Puazo M."/>
            <person name="Raj R."/>
            <person name="Reid J."/>
            <person name="Rouhana J."/>
            <person name="Saada N."/>
            <person name="Shang Y."/>
            <person name="Simmons D."/>
            <person name="Thornton R."/>
            <person name="Warren J."/>
            <person name="Weissenberger G."/>
            <person name="Zhang J."/>
            <person name="Zhang L."/>
            <person name="Zhou C."/>
            <person name="Zhu D."/>
            <person name="Muzny D."/>
            <person name="Worley K."/>
            <person name="Gibbs R."/>
        </authorList>
    </citation>
    <scope>NUCLEOTIDE SEQUENCE [LARGE SCALE GENOMIC DNA]</scope>
    <source>
        <strain evidence="3 4">ATCC 33300</strain>
    </source>
</reference>
<gene>
    <name evidence="3" type="ORF">HMPREF0765_3837</name>
</gene>
<evidence type="ECO:0000313" key="3">
    <source>
        <dbReference type="EMBL" id="EEI90521.1"/>
    </source>
</evidence>
<dbReference type="SUPFAM" id="SSF55486">
    <property type="entry name" value="Metalloproteases ('zincins'), catalytic domain"/>
    <property type="match status" value="1"/>
</dbReference>
<dbReference type="Gene3D" id="1.10.390.10">
    <property type="entry name" value="Neutral Protease Domain 2"/>
    <property type="match status" value="1"/>
</dbReference>
<dbReference type="GO" id="GO:0008270">
    <property type="term" value="F:zinc ion binding"/>
    <property type="evidence" value="ECO:0007669"/>
    <property type="project" value="InterPro"/>
</dbReference>
<name>C2G2N1_SPHSI</name>
<organism evidence="3 4">
    <name type="scientific">Sphingobacterium spiritivorum ATCC 33300</name>
    <dbReference type="NCBI Taxonomy" id="525372"/>
    <lineage>
        <taxon>Bacteria</taxon>
        <taxon>Pseudomonadati</taxon>
        <taxon>Bacteroidota</taxon>
        <taxon>Sphingobacteriia</taxon>
        <taxon>Sphingobacteriales</taxon>
        <taxon>Sphingobacteriaceae</taxon>
        <taxon>Sphingobacterium</taxon>
    </lineage>
</organism>
<keyword evidence="1" id="KW-0732">Signal</keyword>
<dbReference type="InterPro" id="IPR014782">
    <property type="entry name" value="Peptidase_M1_dom"/>
</dbReference>
<dbReference type="AlphaFoldDB" id="C2G2N1"/>
<dbReference type="InterPro" id="IPR027268">
    <property type="entry name" value="Peptidase_M4/M1_CTD_sf"/>
</dbReference>
<feature type="domain" description="Peptidase M1 membrane alanine aminopeptidase" evidence="2">
    <location>
        <begin position="358"/>
        <end position="552"/>
    </location>
</feature>
<comment type="caution">
    <text evidence="3">The sequence shown here is derived from an EMBL/GenBank/DDBJ whole genome shotgun (WGS) entry which is preliminary data.</text>
</comment>
<evidence type="ECO:0000313" key="4">
    <source>
        <dbReference type="Proteomes" id="UP000006241"/>
    </source>
</evidence>
<evidence type="ECO:0000256" key="1">
    <source>
        <dbReference type="SAM" id="SignalP"/>
    </source>
</evidence>
<dbReference type="Pfam" id="PF01433">
    <property type="entry name" value="Peptidase_M1"/>
    <property type="match status" value="1"/>
</dbReference>
<dbReference type="Proteomes" id="UP000006241">
    <property type="component" value="Unassembled WGS sequence"/>
</dbReference>
<dbReference type="EMBL" id="ACHB01000090">
    <property type="protein sequence ID" value="EEI90521.1"/>
    <property type="molecule type" value="Genomic_DNA"/>
</dbReference>
<feature type="chain" id="PRO_5002912417" description="Peptidase M1 membrane alanine aminopeptidase domain-containing protein" evidence="1">
    <location>
        <begin position="26"/>
        <end position="652"/>
    </location>
</feature>
<evidence type="ECO:0000259" key="2">
    <source>
        <dbReference type="Pfam" id="PF01433"/>
    </source>
</evidence>
<dbReference type="HOGENOM" id="CLU_015077_0_0_10"/>
<accession>C2G2N1</accession>